<proteinExistence type="predicted"/>
<dbReference type="KEGG" id="sng:SNE_A04470"/>
<dbReference type="Proteomes" id="UP000000496">
    <property type="component" value="Chromosome gsn.131"/>
</dbReference>
<reference key="1">
    <citation type="journal article" date="2011" name="Mol. Biol. Evol.">
        <title>Unity in variety -- the pan-genome of the Chlamydiae.</title>
        <authorList>
            <person name="Collingro A."/>
            <person name="Tischler P."/>
            <person name="Weinmaier T."/>
            <person name="Penz T."/>
            <person name="Heinz E."/>
            <person name="Brunham R.C."/>
            <person name="Read T.D."/>
            <person name="Bavoil P.M."/>
            <person name="Sachse K."/>
            <person name="Kahane S."/>
            <person name="Friedman M.G."/>
            <person name="Rattei T."/>
            <person name="Myers G.S.A."/>
            <person name="Horn M."/>
        </authorList>
    </citation>
    <scope>NUCLEOTIDE SEQUENCE</scope>
    <source>
        <strain>Z</strain>
    </source>
</reference>
<evidence type="ECO:0000313" key="1">
    <source>
        <dbReference type="EMBL" id="CCB88324.1"/>
    </source>
</evidence>
<name>F8L6I5_SIMNZ</name>
<gene>
    <name evidence="1" type="ordered locus">SNE_A04470</name>
</gene>
<sequence length="79" mass="9215">MEDEKYKSYLVDLISIIKKQAKEAKLEADHPKKGYESFNNGYLMAYHTVIEFMKNQTEVFSIDQADIGLDDIEPERDLL</sequence>
<dbReference type="EMBL" id="FR872582">
    <property type="protein sequence ID" value="CCB88324.1"/>
    <property type="molecule type" value="Genomic_DNA"/>
</dbReference>
<reference evidence="1 2" key="2">
    <citation type="journal article" date="2011" name="Mol. Biol. Evol.">
        <title>Unity in variety--the pan-genome of the Chlamydiae.</title>
        <authorList>
            <person name="Collingro A."/>
            <person name="Tischler P."/>
            <person name="Weinmaier T."/>
            <person name="Penz T."/>
            <person name="Heinz E."/>
            <person name="Brunham R.C."/>
            <person name="Read T.D."/>
            <person name="Bavoil P.M."/>
            <person name="Sachse K."/>
            <person name="Kahane S."/>
            <person name="Friedman M.G."/>
            <person name="Rattei T."/>
            <person name="Myers G.S."/>
            <person name="Horn M."/>
        </authorList>
    </citation>
    <scope>NUCLEOTIDE SEQUENCE [LARGE SCALE GENOMIC DNA]</scope>
    <source>
        <strain evidence="2">ATCC VR-1471 / Z</strain>
    </source>
</reference>
<organism evidence="1 2">
    <name type="scientific">Simkania negevensis (strain ATCC VR-1471 / DSM 27360 / Z)</name>
    <dbReference type="NCBI Taxonomy" id="331113"/>
    <lineage>
        <taxon>Bacteria</taxon>
        <taxon>Pseudomonadati</taxon>
        <taxon>Chlamydiota</taxon>
        <taxon>Chlamydiia</taxon>
        <taxon>Parachlamydiales</taxon>
        <taxon>Simkaniaceae</taxon>
        <taxon>Simkania</taxon>
    </lineage>
</organism>
<evidence type="ECO:0000313" key="2">
    <source>
        <dbReference type="Proteomes" id="UP000000496"/>
    </source>
</evidence>
<dbReference type="STRING" id="331113.SNE_A04470"/>
<protein>
    <submittedName>
        <fullName evidence="1">Uncharacterized protein</fullName>
    </submittedName>
</protein>
<dbReference type="OrthoDB" id="1494948at2"/>
<dbReference type="eggNOG" id="ENOG5033CU5">
    <property type="taxonomic scope" value="Bacteria"/>
</dbReference>
<dbReference type="AlphaFoldDB" id="F8L6I5"/>
<dbReference type="RefSeq" id="WP_013942791.1">
    <property type="nucleotide sequence ID" value="NC_015713.1"/>
</dbReference>
<keyword evidence="2" id="KW-1185">Reference proteome</keyword>
<accession>F8L6I5</accession>
<dbReference type="HOGENOM" id="CLU_2604156_0_0_0"/>